<feature type="compositionally biased region" description="Low complexity" evidence="7">
    <location>
        <begin position="79"/>
        <end position="106"/>
    </location>
</feature>
<evidence type="ECO:0000256" key="6">
    <source>
        <dbReference type="ARBA" id="ARBA00022842"/>
    </source>
</evidence>
<organism evidence="10 11">
    <name type="scientific">Mortierella polycephala</name>
    <dbReference type="NCBI Taxonomy" id="41804"/>
    <lineage>
        <taxon>Eukaryota</taxon>
        <taxon>Fungi</taxon>
        <taxon>Fungi incertae sedis</taxon>
        <taxon>Mucoromycota</taxon>
        <taxon>Mortierellomycotina</taxon>
        <taxon>Mortierellomycetes</taxon>
        <taxon>Mortierellales</taxon>
        <taxon>Mortierellaceae</taxon>
        <taxon>Mortierella</taxon>
    </lineage>
</organism>
<dbReference type="CDD" id="cd05402">
    <property type="entry name" value="NT_PAP_TUTase"/>
    <property type="match status" value="1"/>
</dbReference>
<feature type="region of interest" description="Disordered" evidence="7">
    <location>
        <begin position="123"/>
        <end position="182"/>
    </location>
</feature>
<dbReference type="GO" id="GO:0031123">
    <property type="term" value="P:RNA 3'-end processing"/>
    <property type="evidence" value="ECO:0007669"/>
    <property type="project" value="TreeGrafter"/>
</dbReference>
<dbReference type="PANTHER" id="PTHR23092:SF15">
    <property type="entry name" value="INACTIVE NON-CANONICAL POLY(A) RNA POLYMERASE PROTEIN TRF4-2-RELATED"/>
    <property type="match status" value="1"/>
</dbReference>
<dbReference type="GO" id="GO:1990817">
    <property type="term" value="F:poly(A) RNA polymerase activity"/>
    <property type="evidence" value="ECO:0007669"/>
    <property type="project" value="UniProtKB-EC"/>
</dbReference>
<dbReference type="Gene3D" id="3.30.460.10">
    <property type="entry name" value="Beta Polymerase, domain 2"/>
    <property type="match status" value="1"/>
</dbReference>
<comment type="similarity">
    <text evidence="2">Belongs to the DNA polymerase type-B-like family.</text>
</comment>
<dbReference type="GO" id="GO:0043634">
    <property type="term" value="P:polyadenylation-dependent ncRNA catabolic process"/>
    <property type="evidence" value="ECO:0007669"/>
    <property type="project" value="TreeGrafter"/>
</dbReference>
<evidence type="ECO:0000259" key="9">
    <source>
        <dbReference type="Pfam" id="PF22600"/>
    </source>
</evidence>
<dbReference type="Pfam" id="PF22600">
    <property type="entry name" value="MTPAP-like_central"/>
    <property type="match status" value="1"/>
</dbReference>
<proteinExistence type="inferred from homology"/>
<feature type="region of interest" description="Disordered" evidence="7">
    <location>
        <begin position="384"/>
        <end position="416"/>
    </location>
</feature>
<evidence type="ECO:0000256" key="2">
    <source>
        <dbReference type="ARBA" id="ARBA00008593"/>
    </source>
</evidence>
<protein>
    <recommendedName>
        <fullName evidence="3">polynucleotide adenylyltransferase</fullName>
        <ecNumber evidence="3">2.7.7.19</ecNumber>
    </recommendedName>
</protein>
<dbReference type="OrthoDB" id="273917at2759"/>
<keyword evidence="4" id="KW-0808">Transferase</keyword>
<dbReference type="Gene3D" id="1.10.1410.10">
    <property type="match status" value="1"/>
</dbReference>
<feature type="compositionally biased region" description="Basic residues" evidence="7">
    <location>
        <begin position="1"/>
        <end position="36"/>
    </location>
</feature>
<accession>A0A9P6PQ96</accession>
<dbReference type="InterPro" id="IPR043519">
    <property type="entry name" value="NT_sf"/>
</dbReference>
<evidence type="ECO:0000256" key="3">
    <source>
        <dbReference type="ARBA" id="ARBA00012388"/>
    </source>
</evidence>
<dbReference type="GO" id="GO:0046872">
    <property type="term" value="F:metal ion binding"/>
    <property type="evidence" value="ECO:0007669"/>
    <property type="project" value="UniProtKB-KW"/>
</dbReference>
<evidence type="ECO:0000313" key="10">
    <source>
        <dbReference type="EMBL" id="KAG0249824.1"/>
    </source>
</evidence>
<evidence type="ECO:0000256" key="5">
    <source>
        <dbReference type="ARBA" id="ARBA00022723"/>
    </source>
</evidence>
<dbReference type="Pfam" id="PF03828">
    <property type="entry name" value="PAP_assoc"/>
    <property type="match status" value="1"/>
</dbReference>
<dbReference type="Proteomes" id="UP000726737">
    <property type="component" value="Unassembled WGS sequence"/>
</dbReference>
<comment type="caution">
    <text evidence="10">The sequence shown here is derived from an EMBL/GenBank/DDBJ whole genome shotgun (WGS) entry which is preliminary data.</text>
</comment>
<feature type="domain" description="Poly(A) RNA polymerase mitochondrial-like central palm" evidence="9">
    <location>
        <begin position="442"/>
        <end position="572"/>
    </location>
</feature>
<sequence length="816" mass="90580">MVKRDKNAHKSNHYKTTHHSGGKSNKKSGGRGKKGNKSINQFLGIGKPGPHMQKHIKMQEIKKAKKQKKANRNNRNENNDNSNSSVGNSGMNGSSSNSNVGRSSFNDYQGQYKVYDQYNSRHNRANNINGKYSNNNNQSANRSPAPSNAPKTKKQRAMVLRKRQINGGKTRPKQEPGKKTNVNHQPALATASLTGKQKVLALLKERRSKTSKWQQRQELQKRRQRVMKLCPKRKESQYVATETPDRENIAAGGSNRPTAPRIPELPATHTANATSAITAADPTAMPLTTPMSLMAPPSDAASAAAAPIIFKDNQHDEAPREVDSIAAGAIAVPRVIKDNPADELKRGDDFIRFDSVNRPTIASGAQNDAFSLNGPLSSVAAQTTTSVKPEHKHDVGGVTHGHKRKRSLDYGSDTEGYTGPPPGCPWMRHRLYSNMPSVPLMLTQELKDFVNYISPTREEHQVRTYVFKRIAGAIHNMWWDAKVELYGSFDTQLYLPSSDLDIVVMRERNISKRDLHALASHLRRVGISHTIEVIAKAKVPILKLNELISNLAIDISFNTESGLESAATVKLFMEITPALRPLTMLIKHFLTTMSCNEVFHGGIGSYTTTIMVLNFLQMHPKIQTGMIDADDNLGVLLIEFFELYGLCFDYKTVGIRVTDGGSYFLKSQAPAIQGKRDKWLLLTSIDPINPDNNTAKGSRKLSEIRELFVDAYGQLARNVEQRHRTLFGTKGSSAGSGQKEHVRLDNCNRVPADSVEKSSGLHHHPQVSLLKNVLHVPVEAMMERQHIEQVFYKGTFQAMFGDPPGINGLDQVNGRR</sequence>
<feature type="compositionally biased region" description="Basic residues" evidence="7">
    <location>
        <begin position="151"/>
        <end position="164"/>
    </location>
</feature>
<dbReference type="InterPro" id="IPR002058">
    <property type="entry name" value="PAP_assoc"/>
</dbReference>
<keyword evidence="11" id="KW-1185">Reference proteome</keyword>
<dbReference type="FunFam" id="3.30.460.10:FF:000006">
    <property type="entry name" value="non-canonical poly(A) RNA polymerase PAPD5"/>
    <property type="match status" value="1"/>
</dbReference>
<evidence type="ECO:0000313" key="11">
    <source>
        <dbReference type="Proteomes" id="UP000726737"/>
    </source>
</evidence>
<feature type="domain" description="PAP-associated" evidence="8">
    <location>
        <begin position="632"/>
        <end position="692"/>
    </location>
</feature>
<keyword evidence="5" id="KW-0479">Metal-binding</keyword>
<dbReference type="EMBL" id="JAAAJA010000761">
    <property type="protein sequence ID" value="KAG0249824.1"/>
    <property type="molecule type" value="Genomic_DNA"/>
</dbReference>
<dbReference type="InterPro" id="IPR054708">
    <property type="entry name" value="MTPAP-like_central"/>
</dbReference>
<feature type="region of interest" description="Disordered" evidence="7">
    <location>
        <begin position="1"/>
        <end position="106"/>
    </location>
</feature>
<dbReference type="GO" id="GO:0010605">
    <property type="term" value="P:negative regulation of macromolecule metabolic process"/>
    <property type="evidence" value="ECO:0007669"/>
    <property type="project" value="UniProtKB-ARBA"/>
</dbReference>
<evidence type="ECO:0000256" key="7">
    <source>
        <dbReference type="SAM" id="MobiDB-lite"/>
    </source>
</evidence>
<dbReference type="GO" id="GO:0031499">
    <property type="term" value="C:TRAMP complex"/>
    <property type="evidence" value="ECO:0007669"/>
    <property type="project" value="TreeGrafter"/>
</dbReference>
<dbReference type="SUPFAM" id="SSF81631">
    <property type="entry name" value="PAP/OAS1 substrate-binding domain"/>
    <property type="match status" value="1"/>
</dbReference>
<keyword evidence="6" id="KW-0460">Magnesium</keyword>
<dbReference type="EC" id="2.7.7.19" evidence="3"/>
<name>A0A9P6PQ96_9FUNG</name>
<gene>
    <name evidence="10" type="ORF">BG011_008910</name>
</gene>
<dbReference type="SUPFAM" id="SSF81301">
    <property type="entry name" value="Nucleotidyltransferase"/>
    <property type="match status" value="1"/>
</dbReference>
<comment type="cofactor">
    <cofactor evidence="1">
        <name>Mn(2+)</name>
        <dbReference type="ChEBI" id="CHEBI:29035"/>
    </cofactor>
</comment>
<evidence type="ECO:0000256" key="4">
    <source>
        <dbReference type="ARBA" id="ARBA00022679"/>
    </source>
</evidence>
<dbReference type="AlphaFoldDB" id="A0A9P6PQ96"/>
<reference evidence="10" key="1">
    <citation type="journal article" date="2020" name="Fungal Divers.">
        <title>Resolving the Mortierellaceae phylogeny through synthesis of multi-gene phylogenetics and phylogenomics.</title>
        <authorList>
            <person name="Vandepol N."/>
            <person name="Liber J."/>
            <person name="Desiro A."/>
            <person name="Na H."/>
            <person name="Kennedy M."/>
            <person name="Barry K."/>
            <person name="Grigoriev I.V."/>
            <person name="Miller A.N."/>
            <person name="O'Donnell K."/>
            <person name="Stajich J.E."/>
            <person name="Bonito G."/>
        </authorList>
    </citation>
    <scope>NUCLEOTIDE SEQUENCE</scope>
    <source>
        <strain evidence="10">KOD948</strain>
    </source>
</reference>
<evidence type="ECO:0000256" key="1">
    <source>
        <dbReference type="ARBA" id="ARBA00001936"/>
    </source>
</evidence>
<feature type="compositionally biased region" description="Basic residues" evidence="7">
    <location>
        <begin position="63"/>
        <end position="72"/>
    </location>
</feature>
<dbReference type="InterPro" id="IPR045862">
    <property type="entry name" value="Trf4-like"/>
</dbReference>
<dbReference type="GO" id="GO:0005730">
    <property type="term" value="C:nucleolus"/>
    <property type="evidence" value="ECO:0007669"/>
    <property type="project" value="TreeGrafter"/>
</dbReference>
<evidence type="ECO:0000259" key="8">
    <source>
        <dbReference type="Pfam" id="PF03828"/>
    </source>
</evidence>
<dbReference type="GO" id="GO:0003729">
    <property type="term" value="F:mRNA binding"/>
    <property type="evidence" value="ECO:0007669"/>
    <property type="project" value="TreeGrafter"/>
</dbReference>
<dbReference type="PANTHER" id="PTHR23092">
    <property type="entry name" value="POLY(A) RNA POLYMERASE"/>
    <property type="match status" value="1"/>
</dbReference>
<feature type="compositionally biased region" description="Low complexity" evidence="7">
    <location>
        <begin position="125"/>
        <end position="150"/>
    </location>
</feature>